<accession>A0A653D035</accession>
<dbReference type="Pfam" id="PF01762">
    <property type="entry name" value="Galactosyl_T"/>
    <property type="match status" value="1"/>
</dbReference>
<evidence type="ECO:0000256" key="8">
    <source>
        <dbReference type="ARBA" id="ARBA00023034"/>
    </source>
</evidence>
<feature type="transmembrane region" description="Helical" evidence="10">
    <location>
        <begin position="12"/>
        <end position="33"/>
    </location>
</feature>
<dbReference type="OrthoDB" id="1158011at2759"/>
<keyword evidence="6 10" id="KW-0735">Signal-anchor</keyword>
<protein>
    <recommendedName>
        <fullName evidence="10">Hexosyltransferase</fullName>
        <ecNumber evidence="10">2.4.1.-</ecNumber>
    </recommendedName>
</protein>
<organism evidence="11 12">
    <name type="scientific">Callosobruchus maculatus</name>
    <name type="common">Southern cowpea weevil</name>
    <name type="synonym">Pulse bruchid</name>
    <dbReference type="NCBI Taxonomy" id="64391"/>
    <lineage>
        <taxon>Eukaryota</taxon>
        <taxon>Metazoa</taxon>
        <taxon>Ecdysozoa</taxon>
        <taxon>Arthropoda</taxon>
        <taxon>Hexapoda</taxon>
        <taxon>Insecta</taxon>
        <taxon>Pterygota</taxon>
        <taxon>Neoptera</taxon>
        <taxon>Endopterygota</taxon>
        <taxon>Coleoptera</taxon>
        <taxon>Polyphaga</taxon>
        <taxon>Cucujiformia</taxon>
        <taxon>Chrysomeloidea</taxon>
        <taxon>Chrysomelidae</taxon>
        <taxon>Bruchinae</taxon>
        <taxon>Bruchini</taxon>
        <taxon>Callosobruchus</taxon>
    </lineage>
</organism>
<comment type="subcellular location">
    <subcellularLocation>
        <location evidence="1 10">Golgi apparatus membrane</location>
        <topology evidence="1 10">Single-pass type II membrane protein</topology>
    </subcellularLocation>
</comment>
<keyword evidence="9 10" id="KW-0472">Membrane</keyword>
<comment type="similarity">
    <text evidence="2 10">Belongs to the glycosyltransferase 31 family.</text>
</comment>
<dbReference type="Gene3D" id="3.90.550.50">
    <property type="match status" value="1"/>
</dbReference>
<dbReference type="EMBL" id="CAACVG010009320">
    <property type="protein sequence ID" value="VEN52888.1"/>
    <property type="molecule type" value="Genomic_DNA"/>
</dbReference>
<name>A0A653D035_CALMS</name>
<evidence type="ECO:0000256" key="9">
    <source>
        <dbReference type="ARBA" id="ARBA00023136"/>
    </source>
</evidence>
<dbReference type="GO" id="GO:0006024">
    <property type="term" value="P:glycosaminoglycan biosynthetic process"/>
    <property type="evidence" value="ECO:0007669"/>
    <property type="project" value="TreeGrafter"/>
</dbReference>
<keyword evidence="5 10" id="KW-0812">Transmembrane</keyword>
<keyword evidence="8 10" id="KW-0333">Golgi apparatus</keyword>
<proteinExistence type="inferred from homology"/>
<evidence type="ECO:0000256" key="7">
    <source>
        <dbReference type="ARBA" id="ARBA00022989"/>
    </source>
</evidence>
<dbReference type="GO" id="GO:0000139">
    <property type="term" value="C:Golgi membrane"/>
    <property type="evidence" value="ECO:0007669"/>
    <property type="project" value="UniProtKB-SubCell"/>
</dbReference>
<dbReference type="PANTHER" id="PTHR11214:SF3">
    <property type="entry name" value="BETA-1,3-GALACTOSYLTRANSFERASE 6"/>
    <property type="match status" value="1"/>
</dbReference>
<dbReference type="AlphaFoldDB" id="A0A653D035"/>
<evidence type="ECO:0000256" key="3">
    <source>
        <dbReference type="ARBA" id="ARBA00022676"/>
    </source>
</evidence>
<evidence type="ECO:0000256" key="6">
    <source>
        <dbReference type="ARBA" id="ARBA00022968"/>
    </source>
</evidence>
<dbReference type="InterPro" id="IPR002659">
    <property type="entry name" value="Glyco_trans_31"/>
</dbReference>
<reference evidence="11 12" key="1">
    <citation type="submission" date="2019-01" db="EMBL/GenBank/DDBJ databases">
        <authorList>
            <person name="Sayadi A."/>
        </authorList>
    </citation>
    <scope>NUCLEOTIDE SEQUENCE [LARGE SCALE GENOMIC DNA]</scope>
</reference>
<dbReference type="EC" id="2.4.1.-" evidence="10"/>
<keyword evidence="12" id="KW-1185">Reference proteome</keyword>
<gene>
    <name evidence="11" type="ORF">CALMAC_LOCUS12862</name>
</gene>
<dbReference type="Proteomes" id="UP000410492">
    <property type="component" value="Unassembled WGS sequence"/>
</dbReference>
<sequence length="378" mass="43779">MLRLRLSGGLNNLCTIIFSFILGCTFMVSIAPINKTCKLDDTDREHNIMKNSKFRGPDLIIIILSAPKNVKNRQLIRDTWRKLYGNKQNNLEQTFKVKHYFVIGNLGLRADVKRQLTDEQNAYKDLLILPMEDHYRNLTLKVKQAFQWLSDQYDYGVNFKYVLKCDEDSFVHLKSFVDELIEIERLYLSPSNVQTVVKALEDNQGKTISANIQVNNKSSQKQLDLYWGYFSGNGRIFTKGKWKETDWIFADKYLPYAVGGGYLLSKNLVIHIAKNADNLRSFIAEDVSVGFWLAPVNNILRIHDTRFDTAWRSRGCQNHHLVTHALTHQNMTELYQNLKAIGQLCLTETKRGPRVYIYNWNVPPSQCCKTAEENTIKL</sequence>
<keyword evidence="4" id="KW-0808">Transferase</keyword>
<dbReference type="PANTHER" id="PTHR11214">
    <property type="entry name" value="BETA-1,3-N-ACETYLGLUCOSAMINYLTRANSFERASE"/>
    <property type="match status" value="1"/>
</dbReference>
<evidence type="ECO:0000313" key="12">
    <source>
        <dbReference type="Proteomes" id="UP000410492"/>
    </source>
</evidence>
<dbReference type="GO" id="GO:0006493">
    <property type="term" value="P:protein O-linked glycosylation"/>
    <property type="evidence" value="ECO:0007669"/>
    <property type="project" value="TreeGrafter"/>
</dbReference>
<evidence type="ECO:0000256" key="2">
    <source>
        <dbReference type="ARBA" id="ARBA00008661"/>
    </source>
</evidence>
<keyword evidence="3 10" id="KW-0328">Glycosyltransferase</keyword>
<dbReference type="PROSITE" id="PS51257">
    <property type="entry name" value="PROKAR_LIPOPROTEIN"/>
    <property type="match status" value="1"/>
</dbReference>
<evidence type="ECO:0000313" key="11">
    <source>
        <dbReference type="EMBL" id="VEN52888.1"/>
    </source>
</evidence>
<evidence type="ECO:0000256" key="1">
    <source>
        <dbReference type="ARBA" id="ARBA00004323"/>
    </source>
</evidence>
<evidence type="ECO:0000256" key="5">
    <source>
        <dbReference type="ARBA" id="ARBA00022692"/>
    </source>
</evidence>
<dbReference type="GO" id="GO:0047220">
    <property type="term" value="F:galactosylxylosylprotein 3-beta-galactosyltransferase activity"/>
    <property type="evidence" value="ECO:0007669"/>
    <property type="project" value="TreeGrafter"/>
</dbReference>
<evidence type="ECO:0000256" key="4">
    <source>
        <dbReference type="ARBA" id="ARBA00022679"/>
    </source>
</evidence>
<keyword evidence="7 10" id="KW-1133">Transmembrane helix</keyword>
<evidence type="ECO:0000256" key="10">
    <source>
        <dbReference type="RuleBase" id="RU363063"/>
    </source>
</evidence>